<dbReference type="Proteomes" id="UP000271554">
    <property type="component" value="Chromosome"/>
</dbReference>
<dbReference type="SUPFAM" id="SSF52091">
    <property type="entry name" value="SpoIIaa-like"/>
    <property type="match status" value="1"/>
</dbReference>
<dbReference type="RefSeq" id="WP_246033732.1">
    <property type="nucleotide sequence ID" value="NZ_CP032698.1"/>
</dbReference>
<dbReference type="PANTHER" id="PTHR33495">
    <property type="entry name" value="ANTI-SIGMA FACTOR ANTAGONIST TM_1081-RELATED-RELATED"/>
    <property type="match status" value="1"/>
</dbReference>
<evidence type="ECO:0000313" key="5">
    <source>
        <dbReference type="Proteomes" id="UP000271554"/>
    </source>
</evidence>
<proteinExistence type="inferred from homology"/>
<dbReference type="PANTHER" id="PTHR33495:SF2">
    <property type="entry name" value="ANTI-SIGMA FACTOR ANTAGONIST TM_1081-RELATED"/>
    <property type="match status" value="1"/>
</dbReference>
<comment type="similarity">
    <text evidence="1 2">Belongs to the anti-sigma-factor antagonist family.</text>
</comment>
<reference evidence="4 5" key="1">
    <citation type="submission" date="2018-10" db="EMBL/GenBank/DDBJ databases">
        <title>Relationship between Morphology and Antimicrobial Activity in Streptomyces.</title>
        <authorList>
            <person name="Kang H.J."/>
            <person name="Kim S.B."/>
        </authorList>
    </citation>
    <scope>NUCLEOTIDE SEQUENCE [LARGE SCALE GENOMIC DNA]</scope>
    <source>
        <strain evidence="4 5">BH38</strain>
    </source>
</reference>
<dbReference type="AlphaFoldDB" id="A0A387HRX0"/>
<dbReference type="Gene3D" id="3.30.750.24">
    <property type="entry name" value="STAS domain"/>
    <property type="match status" value="1"/>
</dbReference>
<dbReference type="KEGG" id="shun:DWB77_06934"/>
<dbReference type="InterPro" id="IPR002645">
    <property type="entry name" value="STAS_dom"/>
</dbReference>
<dbReference type="Pfam" id="PF01740">
    <property type="entry name" value="STAS"/>
    <property type="match status" value="1"/>
</dbReference>
<gene>
    <name evidence="4" type="primary">rsbV_9</name>
    <name evidence="4" type="ORF">DWB77_06934</name>
</gene>
<feature type="domain" description="STAS" evidence="3">
    <location>
        <begin position="25"/>
        <end position="134"/>
    </location>
</feature>
<name>A0A387HRX0_9ACTN</name>
<accession>A0A387HRX0</accession>
<organism evidence="4 5">
    <name type="scientific">Streptomyces hundungensis</name>
    <dbReference type="NCBI Taxonomy" id="1077946"/>
    <lineage>
        <taxon>Bacteria</taxon>
        <taxon>Bacillati</taxon>
        <taxon>Actinomycetota</taxon>
        <taxon>Actinomycetes</taxon>
        <taxon>Kitasatosporales</taxon>
        <taxon>Streptomycetaceae</taxon>
        <taxon>Streptomyces</taxon>
    </lineage>
</organism>
<keyword evidence="5" id="KW-1185">Reference proteome</keyword>
<evidence type="ECO:0000313" key="4">
    <source>
        <dbReference type="EMBL" id="AYG84720.1"/>
    </source>
</evidence>
<dbReference type="NCBIfam" id="TIGR00377">
    <property type="entry name" value="ant_ant_sig"/>
    <property type="match status" value="1"/>
</dbReference>
<dbReference type="InterPro" id="IPR003658">
    <property type="entry name" value="Anti-sigma_ant"/>
</dbReference>
<evidence type="ECO:0000256" key="1">
    <source>
        <dbReference type="ARBA" id="ARBA00009013"/>
    </source>
</evidence>
<protein>
    <recommendedName>
        <fullName evidence="2">Anti-sigma factor antagonist</fullName>
    </recommendedName>
</protein>
<dbReference type="EMBL" id="CP032698">
    <property type="protein sequence ID" value="AYG84720.1"/>
    <property type="molecule type" value="Genomic_DNA"/>
</dbReference>
<evidence type="ECO:0000256" key="2">
    <source>
        <dbReference type="RuleBase" id="RU003749"/>
    </source>
</evidence>
<dbReference type="CDD" id="cd07043">
    <property type="entry name" value="STAS_anti-anti-sigma_factors"/>
    <property type="match status" value="1"/>
</dbReference>
<dbReference type="InterPro" id="IPR036513">
    <property type="entry name" value="STAS_dom_sf"/>
</dbReference>
<sequence>MGITARPSVSAPLPLPPGLLPDRCCNARTYLMHGFTVVEVHGAVDVATAPGVQLHLDAATQPAGARVIVDLRTVDFFDCAVLTLLCRAHRRVREREGHLGVVCVRPWHRRILTAGRLDVFLQSARTVEEAALSAPRGPASGGNKS</sequence>
<dbReference type="PROSITE" id="PS50801">
    <property type="entry name" value="STAS"/>
    <property type="match status" value="1"/>
</dbReference>
<dbReference type="GO" id="GO:0043856">
    <property type="term" value="F:anti-sigma factor antagonist activity"/>
    <property type="evidence" value="ECO:0007669"/>
    <property type="project" value="InterPro"/>
</dbReference>
<evidence type="ECO:0000259" key="3">
    <source>
        <dbReference type="PROSITE" id="PS50801"/>
    </source>
</evidence>